<reference evidence="1 2" key="1">
    <citation type="submission" date="2019-02" db="EMBL/GenBank/DDBJ databases">
        <title>WGS of Pseudoxanthomonas species novum from clinical isolates.</title>
        <authorList>
            <person name="Bernier A.-M."/>
            <person name="Bernard K."/>
            <person name="Vachon A."/>
        </authorList>
    </citation>
    <scope>NUCLEOTIDE SEQUENCE [LARGE SCALE GENOMIC DNA]</scope>
    <source>
        <strain evidence="1 2">NML171200</strain>
    </source>
</reference>
<proteinExistence type="predicted"/>
<dbReference type="InterPro" id="IPR019600">
    <property type="entry name" value="Hemin_uptake_protein_HemP"/>
</dbReference>
<organism evidence="1 2">
    <name type="scientific">Pseudoxanthomonas winnipegensis</name>
    <dbReference type="NCBI Taxonomy" id="2480810"/>
    <lineage>
        <taxon>Bacteria</taxon>
        <taxon>Pseudomonadati</taxon>
        <taxon>Pseudomonadota</taxon>
        <taxon>Gammaproteobacteria</taxon>
        <taxon>Lysobacterales</taxon>
        <taxon>Lysobacteraceae</taxon>
        <taxon>Pseudoxanthomonas</taxon>
    </lineage>
</organism>
<dbReference type="Gene3D" id="2.10.70.10">
    <property type="entry name" value="Complement Module, domain 1"/>
    <property type="match status" value="1"/>
</dbReference>
<evidence type="ECO:0000313" key="2">
    <source>
        <dbReference type="Proteomes" id="UP000292627"/>
    </source>
</evidence>
<dbReference type="OrthoDB" id="7870498at2"/>
<gene>
    <name evidence="1" type="primary">hemP</name>
    <name evidence="1" type="ORF">EA660_11230</name>
</gene>
<comment type="caution">
    <text evidence="1">The sequence shown here is derived from an EMBL/GenBank/DDBJ whole genome shotgun (WGS) entry which is preliminary data.</text>
</comment>
<protein>
    <submittedName>
        <fullName evidence="1">Hemin uptake protein HemP</fullName>
    </submittedName>
</protein>
<sequence length="79" mass="9004">MRMIIIHVEPHRSRAMSANTIAFPHADTRAAERGPRAVPPAETLDSEALLKGRREILIQHGDRVYRLRHTSNDKLILTK</sequence>
<dbReference type="AlphaFoldDB" id="A0A4Q8L7V3"/>
<dbReference type="Pfam" id="PF10636">
    <property type="entry name" value="hemP"/>
    <property type="match status" value="1"/>
</dbReference>
<accession>A0A4Q8L7V3</accession>
<dbReference type="EMBL" id="SHMC01000004">
    <property type="protein sequence ID" value="TAA24305.1"/>
    <property type="molecule type" value="Genomic_DNA"/>
</dbReference>
<evidence type="ECO:0000313" key="1">
    <source>
        <dbReference type="EMBL" id="TAA24305.1"/>
    </source>
</evidence>
<name>A0A4Q8L7V3_9GAMM</name>
<dbReference type="Proteomes" id="UP000292627">
    <property type="component" value="Unassembled WGS sequence"/>
</dbReference>